<protein>
    <submittedName>
        <fullName evidence="1">Uncharacterized protein</fullName>
    </submittedName>
</protein>
<accession>A0A317U282</accession>
<sequence length="120" mass="14022">MRRNLLWLGSNSRFILLDIGAKTLLLCLFSSKQLKYYLNIVLVILLNIAQQRKIYPTRLLPIPYGNSGWINREIVFGSKIALHLLTQFFLLLCWIRFLLCEFILEPLNVFAIVVQTALRK</sequence>
<dbReference type="EMBL" id="QHJG01000011">
    <property type="protein sequence ID" value="PWY56163.1"/>
    <property type="molecule type" value="Genomic_DNA"/>
</dbReference>
<proteinExistence type="predicted"/>
<evidence type="ECO:0000313" key="1">
    <source>
        <dbReference type="EMBL" id="PWY56163.1"/>
    </source>
</evidence>
<gene>
    <name evidence="1" type="ORF">DGG96_08450</name>
</gene>
<reference evidence="1 2" key="1">
    <citation type="submission" date="2018-05" db="EMBL/GenBank/DDBJ databases">
        <title>Legionella qingyii sp.nov., whole genome shotgun sequence.</title>
        <authorList>
            <person name="Wu H."/>
            <person name="Zhu Q."/>
            <person name="Hu C."/>
        </authorList>
    </citation>
    <scope>NUCLEOTIDE SEQUENCE [LARGE SCALE GENOMIC DNA]</scope>
    <source>
        <strain evidence="1 2">HEB18</strain>
    </source>
</reference>
<comment type="caution">
    <text evidence="1">The sequence shown here is derived from an EMBL/GenBank/DDBJ whole genome shotgun (WGS) entry which is preliminary data.</text>
</comment>
<organism evidence="1 2">
    <name type="scientific">Legionella qingyii</name>
    <dbReference type="NCBI Taxonomy" id="2184757"/>
    <lineage>
        <taxon>Bacteria</taxon>
        <taxon>Pseudomonadati</taxon>
        <taxon>Pseudomonadota</taxon>
        <taxon>Gammaproteobacteria</taxon>
        <taxon>Legionellales</taxon>
        <taxon>Legionellaceae</taxon>
        <taxon>Legionella</taxon>
    </lineage>
</organism>
<evidence type="ECO:0000313" key="2">
    <source>
        <dbReference type="Proteomes" id="UP000247152"/>
    </source>
</evidence>
<dbReference type="Proteomes" id="UP000247152">
    <property type="component" value="Unassembled WGS sequence"/>
</dbReference>
<dbReference type="AlphaFoldDB" id="A0A317U282"/>
<name>A0A317U282_9GAMM</name>